<name>A0AA38HVB7_9CUCU</name>
<dbReference type="EMBL" id="JALNTZ010000007">
    <property type="protein sequence ID" value="KAJ3644740.1"/>
    <property type="molecule type" value="Genomic_DNA"/>
</dbReference>
<protein>
    <submittedName>
        <fullName evidence="3">Uncharacterized protein</fullName>
    </submittedName>
</protein>
<evidence type="ECO:0000313" key="4">
    <source>
        <dbReference type="Proteomes" id="UP001168821"/>
    </source>
</evidence>
<evidence type="ECO:0000313" key="3">
    <source>
        <dbReference type="EMBL" id="KAJ3644740.1"/>
    </source>
</evidence>
<keyword evidence="4" id="KW-1185">Reference proteome</keyword>
<dbReference type="InterPro" id="IPR038904">
    <property type="entry name" value="BRAT1"/>
</dbReference>
<dbReference type="AlphaFoldDB" id="A0AA38HVB7"/>
<gene>
    <name evidence="3" type="ORF">Zmor_022447</name>
</gene>
<evidence type="ECO:0000256" key="2">
    <source>
        <dbReference type="ARBA" id="ARBA00022490"/>
    </source>
</evidence>
<comment type="subcellular location">
    <subcellularLocation>
        <location evidence="1">Cytoplasm</location>
    </subcellularLocation>
</comment>
<dbReference type="GO" id="GO:0005634">
    <property type="term" value="C:nucleus"/>
    <property type="evidence" value="ECO:0007669"/>
    <property type="project" value="TreeGrafter"/>
</dbReference>
<sequence>MSASKMETHTISKNFIVEKFISLKIDDDPKNALLDLWKDKKELKYTLGVFTEWLVATVDAWCTSGVTPGSHTTSFTLSLAAILCTNEERFARLNNNNFFAKLIRVTKARESGVASVKIAYVKLLSAFLEHEAGVEWMVACNFWEDVLGLCVTGGGGIVKESVSCVGKLLEKAVGHDESFCDGVVKKIMLPLGENIYRCVKASSDVNEDVATELLRTSLKVIGDVLEFLLRGVCLEGKDFEVLFLFLKNFHLEERICDFMIIAQNKRLLFDLSKIMFVMQFLELYGNAITKNITMTKIKASVDKIRNNFTMNLFKGSFSEQIEFCCFSFLFWKLMDSKLPDKYSKERTNFSNELLCMFMVPAYTFLTEKFSLKLTVFEEEVANDDFRCALEDKMWSMISFDFIRVIYFWDYRNLKDPNLGTFCEQAFNTSKNCIVYFSREQGIMYFQTLVYILIDFAWATDKNSEKIDILVKEFPFCRQIFEQIGILIEKFQITLKDCIETTYVINVCFDFMALTEWNPAVIVDTIKVINIAIAHYMAPNMALLVEDAPDPTINSLGPLLYSKLLHKDPKVKNVALEVIVTTATISNKSKLPNQFRGL</sequence>
<dbReference type="GO" id="GO:0006974">
    <property type="term" value="P:DNA damage response"/>
    <property type="evidence" value="ECO:0007669"/>
    <property type="project" value="InterPro"/>
</dbReference>
<evidence type="ECO:0000256" key="1">
    <source>
        <dbReference type="ARBA" id="ARBA00004496"/>
    </source>
</evidence>
<dbReference type="GO" id="GO:0005737">
    <property type="term" value="C:cytoplasm"/>
    <property type="evidence" value="ECO:0007669"/>
    <property type="project" value="UniProtKB-SubCell"/>
</dbReference>
<reference evidence="3" key="1">
    <citation type="journal article" date="2023" name="G3 (Bethesda)">
        <title>Whole genome assemblies of Zophobas morio and Tenebrio molitor.</title>
        <authorList>
            <person name="Kaur S."/>
            <person name="Stinson S.A."/>
            <person name="diCenzo G.C."/>
        </authorList>
    </citation>
    <scope>NUCLEOTIDE SEQUENCE</scope>
    <source>
        <strain evidence="3">QUZm001</strain>
    </source>
</reference>
<dbReference type="PANTHER" id="PTHR21331:SF2">
    <property type="entry name" value="BRCA1-ASSOCIATED ATM ACTIVATOR 1"/>
    <property type="match status" value="1"/>
</dbReference>
<dbReference type="Proteomes" id="UP001168821">
    <property type="component" value="Unassembled WGS sequence"/>
</dbReference>
<dbReference type="PANTHER" id="PTHR21331">
    <property type="entry name" value="BRCA1-ASSOCIATED ATM ACTIVATOR 1"/>
    <property type="match status" value="1"/>
</dbReference>
<keyword evidence="2" id="KW-0963">Cytoplasm</keyword>
<comment type="caution">
    <text evidence="3">The sequence shown here is derived from an EMBL/GenBank/DDBJ whole genome shotgun (WGS) entry which is preliminary data.</text>
</comment>
<organism evidence="3 4">
    <name type="scientific">Zophobas morio</name>
    <dbReference type="NCBI Taxonomy" id="2755281"/>
    <lineage>
        <taxon>Eukaryota</taxon>
        <taxon>Metazoa</taxon>
        <taxon>Ecdysozoa</taxon>
        <taxon>Arthropoda</taxon>
        <taxon>Hexapoda</taxon>
        <taxon>Insecta</taxon>
        <taxon>Pterygota</taxon>
        <taxon>Neoptera</taxon>
        <taxon>Endopterygota</taxon>
        <taxon>Coleoptera</taxon>
        <taxon>Polyphaga</taxon>
        <taxon>Cucujiformia</taxon>
        <taxon>Tenebrionidae</taxon>
        <taxon>Zophobas</taxon>
    </lineage>
</organism>
<proteinExistence type="predicted"/>
<accession>A0AA38HVB7</accession>
<dbReference type="GO" id="GO:0008283">
    <property type="term" value="P:cell population proliferation"/>
    <property type="evidence" value="ECO:0007669"/>
    <property type="project" value="InterPro"/>
</dbReference>